<evidence type="ECO:0000256" key="4">
    <source>
        <dbReference type="ARBA" id="ARBA00022692"/>
    </source>
</evidence>
<protein>
    <submittedName>
        <fullName evidence="13">Chemotaxis protein</fullName>
    </submittedName>
</protein>
<dbReference type="SUPFAM" id="SSF58104">
    <property type="entry name" value="Methyl-accepting chemotaxis protein (MCP) signaling domain"/>
    <property type="match status" value="1"/>
</dbReference>
<dbReference type="PROSITE" id="PS50111">
    <property type="entry name" value="CHEMOTAXIS_TRANSDUC_2"/>
    <property type="match status" value="1"/>
</dbReference>
<comment type="similarity">
    <text evidence="8">Belongs to the methyl-accepting chemotaxis (MCP) protein family.</text>
</comment>
<feature type="domain" description="Methyl-accepting transducer" evidence="11">
    <location>
        <begin position="388"/>
        <end position="645"/>
    </location>
</feature>
<dbReference type="InterPro" id="IPR004089">
    <property type="entry name" value="MCPsignal_dom"/>
</dbReference>
<evidence type="ECO:0000256" key="7">
    <source>
        <dbReference type="ARBA" id="ARBA00023224"/>
    </source>
</evidence>
<evidence type="ECO:0000256" key="9">
    <source>
        <dbReference type="PROSITE-ProRule" id="PRU00284"/>
    </source>
</evidence>
<dbReference type="GO" id="GO:0007165">
    <property type="term" value="P:signal transduction"/>
    <property type="evidence" value="ECO:0007669"/>
    <property type="project" value="UniProtKB-KW"/>
</dbReference>
<proteinExistence type="inferred from homology"/>
<evidence type="ECO:0000256" key="10">
    <source>
        <dbReference type="SAM" id="Phobius"/>
    </source>
</evidence>
<dbReference type="InterPro" id="IPR003660">
    <property type="entry name" value="HAMP_dom"/>
</dbReference>
<keyword evidence="3" id="KW-0145">Chemotaxis</keyword>
<dbReference type="Gene3D" id="3.30.450.20">
    <property type="entry name" value="PAS domain"/>
    <property type="match status" value="1"/>
</dbReference>
<keyword evidence="6 10" id="KW-0472">Membrane</keyword>
<name>A0A343JF30_9CLOT</name>
<dbReference type="RefSeq" id="WP_119866264.1">
    <property type="nucleotide sequence ID" value="NZ_CP016786.1"/>
</dbReference>
<keyword evidence="5 10" id="KW-1133">Transmembrane helix</keyword>
<accession>A0A343JF30</accession>
<dbReference type="AlphaFoldDB" id="A0A343JF30"/>
<evidence type="ECO:0000256" key="1">
    <source>
        <dbReference type="ARBA" id="ARBA00004651"/>
    </source>
</evidence>
<evidence type="ECO:0000259" key="12">
    <source>
        <dbReference type="PROSITE" id="PS50885"/>
    </source>
</evidence>
<gene>
    <name evidence="13" type="ORF">BEN51_11920</name>
</gene>
<dbReference type="PROSITE" id="PS50885">
    <property type="entry name" value="HAMP"/>
    <property type="match status" value="1"/>
</dbReference>
<dbReference type="Gene3D" id="1.10.287.950">
    <property type="entry name" value="Methyl-accepting chemotaxis protein"/>
    <property type="match status" value="1"/>
</dbReference>
<keyword evidence="4 10" id="KW-0812">Transmembrane</keyword>
<dbReference type="InterPro" id="IPR029151">
    <property type="entry name" value="Sensor-like_sf"/>
</dbReference>
<evidence type="ECO:0000256" key="8">
    <source>
        <dbReference type="ARBA" id="ARBA00029447"/>
    </source>
</evidence>
<dbReference type="InterPro" id="IPR033479">
    <property type="entry name" value="dCache_1"/>
</dbReference>
<dbReference type="PANTHER" id="PTHR32089">
    <property type="entry name" value="METHYL-ACCEPTING CHEMOTAXIS PROTEIN MCPB"/>
    <property type="match status" value="1"/>
</dbReference>
<dbReference type="Pfam" id="PF00015">
    <property type="entry name" value="MCPsignal"/>
    <property type="match status" value="1"/>
</dbReference>
<evidence type="ECO:0000256" key="2">
    <source>
        <dbReference type="ARBA" id="ARBA00022475"/>
    </source>
</evidence>
<evidence type="ECO:0000259" key="11">
    <source>
        <dbReference type="PROSITE" id="PS50111"/>
    </source>
</evidence>
<reference evidence="13 14" key="1">
    <citation type="submission" date="2016-08" db="EMBL/GenBank/DDBJ databases">
        <title>Complete Genome Sequence Of The Indigo Reducing Clostridium isatidis DSM15098.</title>
        <authorList>
            <person name="Little G.T."/>
            <person name="Minton N.P."/>
        </authorList>
    </citation>
    <scope>NUCLEOTIDE SEQUENCE [LARGE SCALE GENOMIC DNA]</scope>
    <source>
        <strain evidence="13 14">DSM 15098</strain>
    </source>
</reference>
<dbReference type="CDD" id="cd18773">
    <property type="entry name" value="PDC1_HK_sensor"/>
    <property type="match status" value="1"/>
</dbReference>
<evidence type="ECO:0000256" key="5">
    <source>
        <dbReference type="ARBA" id="ARBA00022989"/>
    </source>
</evidence>
<evidence type="ECO:0000256" key="6">
    <source>
        <dbReference type="ARBA" id="ARBA00023136"/>
    </source>
</evidence>
<evidence type="ECO:0000313" key="13">
    <source>
        <dbReference type="EMBL" id="ASW44138.1"/>
    </source>
</evidence>
<organism evidence="13 14">
    <name type="scientific">Clostridium isatidis</name>
    <dbReference type="NCBI Taxonomy" id="182773"/>
    <lineage>
        <taxon>Bacteria</taxon>
        <taxon>Bacillati</taxon>
        <taxon>Bacillota</taxon>
        <taxon>Clostridia</taxon>
        <taxon>Eubacteriales</taxon>
        <taxon>Clostridiaceae</taxon>
        <taxon>Clostridium</taxon>
    </lineage>
</organism>
<dbReference type="GO" id="GO:0005886">
    <property type="term" value="C:plasma membrane"/>
    <property type="evidence" value="ECO:0007669"/>
    <property type="project" value="UniProtKB-SubCell"/>
</dbReference>
<sequence>MKKEKLVNMQQKSMKYQLRILLIITAIIPIILIEVVNIYYIRRNIQIQTSFVIENEAKAISSVIDNGNDKIFADLENFSLQKDLMKLQGNNKTNEMESIQRALESYQKVNPDILNAAIGTEDGKFLMAPYQEIDETFDARTRGWYKGAINNPDKVVISEPYEDIVTKKMVITYSKVFKDEAGEIIGVICFDKNLDKLSELVNSQTSDNGSFAAVLSGEGKVIASKDLELIGKDSSELSWIEDIKNLETEKDASVKIDGESYSVYKVVDEESGIVSAVFIPNSELINKVLEGIIIPFALFVIAIILSAVFSKIFTKKLTEPMKMVNNALSKIKDGDFTVNVKEDNTYTKEINSMIGSLNALVGSLGILLNGIKEAAENVDEGSVSLFEIITESNRVGEEVAKSVQQIAVGATDQAAQLDEGANELSELEKGINISISKAKDMLNNSKEVKKATDDGTYAISNLTDTYEKNKEASIKMAEKVNILSAKSEEIGIIVDTIQDITDQTNLLALNASIEAARAGEVGKGFAVVAEEVRKLAEESSKSANEINNVIVEIKNSIKELNEQTITTQKLNNETGESLDITKEKFYIIDTKIKELEENINDVSESLNKITTSKENVVNKLSSVVAVSQETAAITEEVSAASEQQSAGLNEMTVQAQTLKEYAGLLDELIKKFKI</sequence>
<evidence type="ECO:0000256" key="3">
    <source>
        <dbReference type="ARBA" id="ARBA00022500"/>
    </source>
</evidence>
<feature type="domain" description="HAMP" evidence="12">
    <location>
        <begin position="315"/>
        <end position="369"/>
    </location>
</feature>
<keyword evidence="14" id="KW-1185">Reference proteome</keyword>
<feature type="transmembrane region" description="Helical" evidence="10">
    <location>
        <begin position="20"/>
        <end position="41"/>
    </location>
</feature>
<dbReference type="GO" id="GO:0006935">
    <property type="term" value="P:chemotaxis"/>
    <property type="evidence" value="ECO:0007669"/>
    <property type="project" value="UniProtKB-KW"/>
</dbReference>
<dbReference type="Proteomes" id="UP000264883">
    <property type="component" value="Chromosome"/>
</dbReference>
<feature type="transmembrane region" description="Helical" evidence="10">
    <location>
        <begin position="292"/>
        <end position="313"/>
    </location>
</feature>
<comment type="subcellular location">
    <subcellularLocation>
        <location evidence="1">Cell membrane</location>
        <topology evidence="1">Multi-pass membrane protein</topology>
    </subcellularLocation>
</comment>
<dbReference type="Gene3D" id="6.10.340.10">
    <property type="match status" value="1"/>
</dbReference>
<keyword evidence="2" id="KW-1003">Cell membrane</keyword>
<keyword evidence="7 9" id="KW-0807">Transducer</keyword>
<dbReference type="EMBL" id="CP016786">
    <property type="protein sequence ID" value="ASW44138.1"/>
    <property type="molecule type" value="Genomic_DNA"/>
</dbReference>
<dbReference type="PANTHER" id="PTHR32089:SF114">
    <property type="entry name" value="METHYL-ACCEPTING CHEMOTAXIS PROTEIN MCPB"/>
    <property type="match status" value="1"/>
</dbReference>
<dbReference type="SUPFAM" id="SSF103190">
    <property type="entry name" value="Sensory domain-like"/>
    <property type="match status" value="1"/>
</dbReference>
<dbReference type="Pfam" id="PF02743">
    <property type="entry name" value="dCache_1"/>
    <property type="match status" value="1"/>
</dbReference>
<evidence type="ECO:0000313" key="14">
    <source>
        <dbReference type="Proteomes" id="UP000264883"/>
    </source>
</evidence>
<dbReference type="KEGG" id="cia:BEN51_11920"/>
<dbReference type="SMART" id="SM00283">
    <property type="entry name" value="MA"/>
    <property type="match status" value="1"/>
</dbReference>
<dbReference type="OrthoDB" id="13222at2"/>